<proteinExistence type="predicted"/>
<dbReference type="Proteomes" id="UP000237105">
    <property type="component" value="Unassembled WGS sequence"/>
</dbReference>
<evidence type="ECO:0000313" key="2">
    <source>
        <dbReference type="Proteomes" id="UP000237105"/>
    </source>
</evidence>
<keyword evidence="2" id="KW-1185">Reference proteome</keyword>
<organism evidence="1 2">
    <name type="scientific">Parasponia andersonii</name>
    <name type="common">Sponia andersonii</name>
    <dbReference type="NCBI Taxonomy" id="3476"/>
    <lineage>
        <taxon>Eukaryota</taxon>
        <taxon>Viridiplantae</taxon>
        <taxon>Streptophyta</taxon>
        <taxon>Embryophyta</taxon>
        <taxon>Tracheophyta</taxon>
        <taxon>Spermatophyta</taxon>
        <taxon>Magnoliopsida</taxon>
        <taxon>eudicotyledons</taxon>
        <taxon>Gunneridae</taxon>
        <taxon>Pentapetalae</taxon>
        <taxon>rosids</taxon>
        <taxon>fabids</taxon>
        <taxon>Rosales</taxon>
        <taxon>Cannabaceae</taxon>
        <taxon>Parasponia</taxon>
    </lineage>
</organism>
<evidence type="ECO:0000313" key="1">
    <source>
        <dbReference type="EMBL" id="PON58001.1"/>
    </source>
</evidence>
<gene>
    <name evidence="1" type="ORF">PanWU01x14_169320</name>
</gene>
<dbReference type="AlphaFoldDB" id="A0A2P5CAF1"/>
<name>A0A2P5CAF1_PARAD</name>
<comment type="caution">
    <text evidence="1">The sequence shown here is derived from an EMBL/GenBank/DDBJ whole genome shotgun (WGS) entry which is preliminary data.</text>
</comment>
<protein>
    <submittedName>
        <fullName evidence="1">Uncharacterized protein</fullName>
    </submittedName>
</protein>
<reference evidence="2" key="1">
    <citation type="submission" date="2016-06" db="EMBL/GenBank/DDBJ databases">
        <title>Parallel loss of symbiosis genes in relatives of nitrogen-fixing non-legume Parasponia.</title>
        <authorList>
            <person name="Van Velzen R."/>
            <person name="Holmer R."/>
            <person name="Bu F."/>
            <person name="Rutten L."/>
            <person name="Van Zeijl A."/>
            <person name="Liu W."/>
            <person name="Santuari L."/>
            <person name="Cao Q."/>
            <person name="Sharma T."/>
            <person name="Shen D."/>
            <person name="Roswanjaya Y."/>
            <person name="Wardhani T."/>
            <person name="Kalhor M.S."/>
            <person name="Jansen J."/>
            <person name="Van den Hoogen J."/>
            <person name="Gungor B."/>
            <person name="Hartog M."/>
            <person name="Hontelez J."/>
            <person name="Verver J."/>
            <person name="Yang W.-C."/>
            <person name="Schijlen E."/>
            <person name="Repin R."/>
            <person name="Schilthuizen M."/>
            <person name="Schranz E."/>
            <person name="Heidstra R."/>
            <person name="Miyata K."/>
            <person name="Fedorova E."/>
            <person name="Kohlen W."/>
            <person name="Bisseling T."/>
            <person name="Smit S."/>
            <person name="Geurts R."/>
        </authorList>
    </citation>
    <scope>NUCLEOTIDE SEQUENCE [LARGE SCALE GENOMIC DNA]</scope>
    <source>
        <strain evidence="2">cv. WU1-14</strain>
    </source>
</reference>
<sequence>TSSTTLYKRRGRCLSRYLIGVMIDLSRRLISAFVAKAYHGTWNHGTFVGAVKGLSRHL</sequence>
<feature type="non-terminal residue" evidence="1">
    <location>
        <position position="1"/>
    </location>
</feature>
<dbReference type="EMBL" id="JXTB01000153">
    <property type="protein sequence ID" value="PON58001.1"/>
    <property type="molecule type" value="Genomic_DNA"/>
</dbReference>
<accession>A0A2P5CAF1</accession>